<evidence type="ECO:0000259" key="1">
    <source>
        <dbReference type="SMART" id="SM00487"/>
    </source>
</evidence>
<gene>
    <name evidence="2" type="ORF">B2A_09815</name>
</gene>
<dbReference type="SMART" id="SM00487">
    <property type="entry name" value="DEXDc"/>
    <property type="match status" value="1"/>
</dbReference>
<name>T0Z6F4_9ZZZZ</name>
<accession>T0Z6F4</accession>
<organism evidence="2">
    <name type="scientific">mine drainage metagenome</name>
    <dbReference type="NCBI Taxonomy" id="410659"/>
    <lineage>
        <taxon>unclassified sequences</taxon>
        <taxon>metagenomes</taxon>
        <taxon>ecological metagenomes</taxon>
    </lineage>
</organism>
<sequence>PQRTSGLLAGDQLPALERELTQSILAERAEPGSPFAWQDRAAECVSGLRGGKLVFDVASTGAGKTLANLKIALAMRPEAARLAVAFNLRSLTHQTFEAFGKHVLRHDAKAFSRDFVCLLGERGAVEIDFSKEDEDDIETREELELDGARALLVPEWLEHIAGRGGESDAAAKERLAKLIASPVLVCTMDWIVASGEPGQQDRHAKALIRVAHSDLILDEVDSYDTKATVAVMRVVQTAATFGRNVIVSSATLNPPLARGIALAYSRGRAAYEAMFGAEPWHLVIAGDRFDPQSTPSPSVQEADTLYRDTMRSMAQGLCGQAPLRRAEVVPVQSAETFCSTIAKQALALHEHNATPLPGFTAGSRSAWCVWRRSRRA</sequence>
<feature type="non-terminal residue" evidence="2">
    <location>
        <position position="1"/>
    </location>
</feature>
<comment type="caution">
    <text evidence="2">The sequence shown here is derived from an EMBL/GenBank/DDBJ whole genome shotgun (WGS) entry which is preliminary data.</text>
</comment>
<feature type="domain" description="Helicase ATP-binding" evidence="1">
    <location>
        <begin position="30"/>
        <end position="284"/>
    </location>
</feature>
<dbReference type="InterPro" id="IPR027417">
    <property type="entry name" value="P-loop_NTPase"/>
</dbReference>
<protein>
    <submittedName>
        <fullName evidence="2">CRISPR-associated helicase Cas3 family</fullName>
    </submittedName>
</protein>
<dbReference type="AlphaFoldDB" id="T0Z6F4"/>
<dbReference type="InterPro" id="IPR014001">
    <property type="entry name" value="Helicase_ATP-bd"/>
</dbReference>
<dbReference type="SUPFAM" id="SSF52540">
    <property type="entry name" value="P-loop containing nucleoside triphosphate hydrolases"/>
    <property type="match status" value="1"/>
</dbReference>
<reference evidence="2" key="1">
    <citation type="submission" date="2013-08" db="EMBL/GenBank/DDBJ databases">
        <authorList>
            <person name="Mendez C."/>
            <person name="Richter M."/>
            <person name="Ferrer M."/>
            <person name="Sanchez J."/>
        </authorList>
    </citation>
    <scope>NUCLEOTIDE SEQUENCE</scope>
</reference>
<proteinExistence type="predicted"/>
<reference evidence="2" key="2">
    <citation type="journal article" date="2014" name="ISME J.">
        <title>Microbial stratification in low pH oxic and suboxic macroscopic growths along an acid mine drainage.</title>
        <authorList>
            <person name="Mendez-Garcia C."/>
            <person name="Mesa V."/>
            <person name="Sprenger R.R."/>
            <person name="Richter M."/>
            <person name="Diez M.S."/>
            <person name="Solano J."/>
            <person name="Bargiela R."/>
            <person name="Golyshina O.V."/>
            <person name="Manteca A."/>
            <person name="Ramos J.L."/>
            <person name="Gallego J.R."/>
            <person name="Llorente I."/>
            <person name="Martins Dos Santos V.A."/>
            <person name="Jensen O.N."/>
            <person name="Pelaez A.I."/>
            <person name="Sanchez J."/>
            <person name="Ferrer M."/>
        </authorList>
    </citation>
    <scope>NUCLEOTIDE SEQUENCE</scope>
</reference>
<dbReference type="Gene3D" id="3.40.50.300">
    <property type="entry name" value="P-loop containing nucleotide triphosphate hydrolases"/>
    <property type="match status" value="1"/>
</dbReference>
<evidence type="ECO:0000313" key="2">
    <source>
        <dbReference type="EMBL" id="EQD43601.1"/>
    </source>
</evidence>
<dbReference type="EMBL" id="AUZZ01007088">
    <property type="protein sequence ID" value="EQD43601.1"/>
    <property type="molecule type" value="Genomic_DNA"/>
</dbReference>